<evidence type="ECO:0000256" key="1">
    <source>
        <dbReference type="SAM" id="MobiDB-lite"/>
    </source>
</evidence>
<sequence length="212" mass="22894">MTGHIKLAPASRRAVLRLALGGLIALPATGHAPYGQWGVYRKRFLLILTTKVDPPSFALGQRLAEVLAERLPDSRARVSRAPHKARVASLISTGQLDLALMRPDDAAALRRGLPPFADYGPVQLRRLVGLGDFLLVCRADFPARHAWLLARTIAEAIRDLPAPLTPVPTLAQKPDSSVPLHKGARAYFTGEPMPDRELEDGAGHGHEHEAGG</sequence>
<protein>
    <submittedName>
        <fullName evidence="2">Uncharacterized protein</fullName>
    </submittedName>
</protein>
<dbReference type="EMBL" id="QPMH01000025">
    <property type="protein sequence ID" value="RDD60537.1"/>
    <property type="molecule type" value="Genomic_DNA"/>
</dbReference>
<reference evidence="2 3" key="1">
    <citation type="submission" date="2018-07" db="EMBL/GenBank/DDBJ databases">
        <title>Venubactetium sediminum gen. nov., sp. nov., isolated from a marine solar saltern.</title>
        <authorList>
            <person name="Wang S."/>
        </authorList>
    </citation>
    <scope>NUCLEOTIDE SEQUENCE [LARGE SCALE GENOMIC DNA]</scope>
    <source>
        <strain evidence="2 3">WD2A32</strain>
    </source>
</reference>
<accession>A0A369T8N7</accession>
<name>A0A369T8N7_9PROT</name>
<comment type="caution">
    <text evidence="2">The sequence shown here is derived from an EMBL/GenBank/DDBJ whole genome shotgun (WGS) entry which is preliminary data.</text>
</comment>
<dbReference type="AlphaFoldDB" id="A0A369T8N7"/>
<dbReference type="Proteomes" id="UP000253941">
    <property type="component" value="Unassembled WGS sequence"/>
</dbReference>
<evidence type="ECO:0000313" key="3">
    <source>
        <dbReference type="Proteomes" id="UP000253941"/>
    </source>
</evidence>
<feature type="compositionally biased region" description="Basic and acidic residues" evidence="1">
    <location>
        <begin position="193"/>
        <end position="212"/>
    </location>
</feature>
<evidence type="ECO:0000313" key="2">
    <source>
        <dbReference type="EMBL" id="RDD60537.1"/>
    </source>
</evidence>
<dbReference type="Gene3D" id="3.40.190.10">
    <property type="entry name" value="Periplasmic binding protein-like II"/>
    <property type="match status" value="1"/>
</dbReference>
<feature type="region of interest" description="Disordered" evidence="1">
    <location>
        <begin position="187"/>
        <end position="212"/>
    </location>
</feature>
<gene>
    <name evidence="2" type="ORF">DRB17_17740</name>
</gene>
<organism evidence="2 3">
    <name type="scientific">Ferruginivarius sediminum</name>
    <dbReference type="NCBI Taxonomy" id="2661937"/>
    <lineage>
        <taxon>Bacteria</taxon>
        <taxon>Pseudomonadati</taxon>
        <taxon>Pseudomonadota</taxon>
        <taxon>Alphaproteobacteria</taxon>
        <taxon>Rhodospirillales</taxon>
        <taxon>Rhodospirillaceae</taxon>
        <taxon>Ferruginivarius</taxon>
    </lineage>
</organism>
<proteinExistence type="predicted"/>
<keyword evidence="3" id="KW-1185">Reference proteome</keyword>